<dbReference type="GO" id="GO:0051011">
    <property type="term" value="F:microtubule minus-end binding"/>
    <property type="evidence" value="ECO:0007669"/>
    <property type="project" value="TreeGrafter"/>
</dbReference>
<evidence type="ECO:0000256" key="1">
    <source>
        <dbReference type="ARBA" id="ARBA00010337"/>
    </source>
</evidence>
<dbReference type="PANTHER" id="PTHR19302:SF33">
    <property type="entry name" value="GAMMA-TUBULIN COMPLEX COMPONENT 5"/>
    <property type="match status" value="1"/>
</dbReference>
<keyword evidence="2 5" id="KW-0963">Cytoplasm</keyword>
<dbReference type="GO" id="GO:0000922">
    <property type="term" value="C:spindle pole"/>
    <property type="evidence" value="ECO:0007669"/>
    <property type="project" value="InterPro"/>
</dbReference>
<dbReference type="CDD" id="cd22572">
    <property type="entry name" value="GCP5_NTD"/>
    <property type="match status" value="1"/>
</dbReference>
<dbReference type="Proteomes" id="UP000756132">
    <property type="component" value="Chromosome 6"/>
</dbReference>
<dbReference type="GO" id="GO:0007020">
    <property type="term" value="P:microtubule nucleation"/>
    <property type="evidence" value="ECO:0007669"/>
    <property type="project" value="InterPro"/>
</dbReference>
<evidence type="ECO:0000256" key="4">
    <source>
        <dbReference type="ARBA" id="ARBA00023212"/>
    </source>
</evidence>
<protein>
    <recommendedName>
        <fullName evidence="5">Spindle pole body component</fullName>
    </recommendedName>
</protein>
<comment type="similarity">
    <text evidence="1 5">Belongs to the TUBGCP family.</text>
</comment>
<name>A0A9Q8PBC5_PASFU</name>
<proteinExistence type="inferred from homology"/>
<dbReference type="GO" id="GO:0031122">
    <property type="term" value="P:cytoplasmic microtubule organization"/>
    <property type="evidence" value="ECO:0007669"/>
    <property type="project" value="TreeGrafter"/>
</dbReference>
<dbReference type="GO" id="GO:0051321">
    <property type="term" value="P:meiotic cell cycle"/>
    <property type="evidence" value="ECO:0007669"/>
    <property type="project" value="TreeGrafter"/>
</dbReference>
<evidence type="ECO:0000313" key="10">
    <source>
        <dbReference type="EMBL" id="UJO19306.1"/>
    </source>
</evidence>
<dbReference type="OMA" id="RTNQFEV"/>
<dbReference type="InterPro" id="IPR041470">
    <property type="entry name" value="GCP_N"/>
</dbReference>
<evidence type="ECO:0000256" key="3">
    <source>
        <dbReference type="ARBA" id="ARBA00022701"/>
    </source>
</evidence>
<dbReference type="Pfam" id="PF04130">
    <property type="entry name" value="GCP_C_terminal"/>
    <property type="match status" value="1"/>
</dbReference>
<dbReference type="Gene3D" id="1.20.120.1900">
    <property type="entry name" value="Gamma-tubulin complex, C-terminal domain"/>
    <property type="match status" value="1"/>
</dbReference>
<accession>A0A9Q8PBC5</accession>
<feature type="region of interest" description="Disordered" evidence="6">
    <location>
        <begin position="138"/>
        <end position="180"/>
    </location>
</feature>
<reference evidence="10" key="1">
    <citation type="submission" date="2021-12" db="EMBL/GenBank/DDBJ databases">
        <authorList>
            <person name="Zaccaron A."/>
            <person name="Stergiopoulos I."/>
        </authorList>
    </citation>
    <scope>NUCLEOTIDE SEQUENCE</scope>
    <source>
        <strain evidence="10">Race5_Kim</strain>
    </source>
</reference>
<sequence>MAHAATLSGLAEGLITSITSKRPTDAAFSRLRDRTVRGLRDQSHPRTNQFAIKSRYDGLVEKFAVVNREDLADALQERLDELPARSRWLPELLSLLLELSDKPVINTALEGVDGTANHEDLDVGLTWDEIVAEDPLNEPGIWDDVDHGAHSSEDDFEPEIDSEPTISTEATSSDEDGPGAVARLHIGQVDRSALTEVQDSRNVWKPDADRQERQVISELALAREILSMTHGLPTDLFDVDESGRVMVQQSISMSDTSTKVLLDVLHQACQTGTALNFLRQWTPAHLDLAYMQTLHGAIEKSLSGFSVKLGVIEQTFAQPSSGAVVSVARVQTHISEVAGPLVKLSSLARNSAQAAGGGAQFALLDSLYTQTCIAQMAGDQDTFEAFAGIFLAGLKTYLRSVAIWIGSGAVDAQSSSSFFVADAKESCPPEDLWHGRFELRHRAEGKAYAPQCLQSVAKEIFSFGKSRAFLHQLEQRDDELQSMGNISSMLPDFAPILRQCGGESLMLFPQLLDTVLNSWVTNMSTDCTPLPRSKLCQDYHMLRTLESLPLVYFSADGARFQDFAQALFDRIKRSQRSWADTFILTESAHDTIGSASGVFAEHMQILVSEDRLKQSAASRNLQKLSSVGMTYTVAWPIQNITRSATSSLHSKVFTFLLQISYASSILQSALFDLRFEEAVSQTLMAMRQRLLCFNNVLHDHITITAGTIHDDMMKRMHTARDIDTMVAIWAEYEKRLQLGLLLTSNMAPVRGVILEILAMSELLSLKRSADLQGQLEKDLPFLVAGIRAVSRAGGEAALEVLAERLDWMISS</sequence>
<dbReference type="Pfam" id="PF14609">
    <property type="entry name" value="GCP5-Mod21_N"/>
    <property type="match status" value="1"/>
</dbReference>
<dbReference type="Pfam" id="PF17681">
    <property type="entry name" value="GCP_N_terminal"/>
    <property type="match status" value="1"/>
</dbReference>
<dbReference type="PANTHER" id="PTHR19302">
    <property type="entry name" value="GAMMA TUBULIN COMPLEX PROTEIN"/>
    <property type="match status" value="1"/>
</dbReference>
<dbReference type="GO" id="GO:0051225">
    <property type="term" value="P:spindle assembly"/>
    <property type="evidence" value="ECO:0007669"/>
    <property type="project" value="TreeGrafter"/>
</dbReference>
<dbReference type="AlphaFoldDB" id="A0A9Q8PBC5"/>
<feature type="domain" description="Gamma-Tubulin ring complex non-core subunit mod21 N-terminal" evidence="8">
    <location>
        <begin position="65"/>
        <end position="154"/>
    </location>
</feature>
<dbReference type="KEGG" id="ffu:CLAFUR5_07608"/>
<keyword evidence="3 5" id="KW-0493">Microtubule</keyword>
<feature type="domain" description="Gamma tubulin complex component protein N-terminal" evidence="9">
    <location>
        <begin position="223"/>
        <end position="481"/>
    </location>
</feature>
<keyword evidence="11" id="KW-1185">Reference proteome</keyword>
<feature type="compositionally biased region" description="Basic and acidic residues" evidence="6">
    <location>
        <begin position="144"/>
        <end position="153"/>
    </location>
</feature>
<evidence type="ECO:0000259" key="7">
    <source>
        <dbReference type="Pfam" id="PF04130"/>
    </source>
</evidence>
<dbReference type="GO" id="GO:0043015">
    <property type="term" value="F:gamma-tubulin binding"/>
    <property type="evidence" value="ECO:0007669"/>
    <property type="project" value="InterPro"/>
</dbReference>
<gene>
    <name evidence="10" type="ORF">CLAFUR5_07608</name>
</gene>
<evidence type="ECO:0000256" key="6">
    <source>
        <dbReference type="SAM" id="MobiDB-lite"/>
    </source>
</evidence>
<reference evidence="10" key="2">
    <citation type="journal article" date="2022" name="Microb. Genom.">
        <title>A chromosome-scale genome assembly of the tomato pathogen Cladosporium fulvum reveals a compartmentalized genome architecture and the presence of a dispensable chromosome.</title>
        <authorList>
            <person name="Zaccaron A.Z."/>
            <person name="Chen L.H."/>
            <person name="Samaras A."/>
            <person name="Stergiopoulos I."/>
        </authorList>
    </citation>
    <scope>NUCLEOTIDE SEQUENCE</scope>
    <source>
        <strain evidence="10">Race5_Kim</strain>
    </source>
</reference>
<dbReference type="GO" id="GO:0000278">
    <property type="term" value="P:mitotic cell cycle"/>
    <property type="evidence" value="ECO:0007669"/>
    <property type="project" value="TreeGrafter"/>
</dbReference>
<dbReference type="EMBL" id="CP090168">
    <property type="protein sequence ID" value="UJO19306.1"/>
    <property type="molecule type" value="Genomic_DNA"/>
</dbReference>
<evidence type="ECO:0000256" key="5">
    <source>
        <dbReference type="RuleBase" id="RU363050"/>
    </source>
</evidence>
<dbReference type="InterPro" id="IPR059169">
    <property type="entry name" value="GCP5_N_ext"/>
</dbReference>
<dbReference type="GeneID" id="71987486"/>
<evidence type="ECO:0000256" key="2">
    <source>
        <dbReference type="ARBA" id="ARBA00022490"/>
    </source>
</evidence>
<dbReference type="InterPro" id="IPR040457">
    <property type="entry name" value="GCP_C"/>
</dbReference>
<dbReference type="InterPro" id="IPR042241">
    <property type="entry name" value="GCP_C_sf"/>
</dbReference>
<comment type="subcellular location">
    <subcellularLocation>
        <location evidence="5">Cytoplasm</location>
        <location evidence="5">Cytoskeleton</location>
        <location evidence="5">Microtubule organizing center</location>
    </subcellularLocation>
</comment>
<dbReference type="RefSeq" id="XP_047763672.1">
    <property type="nucleotide sequence ID" value="XM_047906756.1"/>
</dbReference>
<organism evidence="10 11">
    <name type="scientific">Passalora fulva</name>
    <name type="common">Tomato leaf mold</name>
    <name type="synonym">Cladosporium fulvum</name>
    <dbReference type="NCBI Taxonomy" id="5499"/>
    <lineage>
        <taxon>Eukaryota</taxon>
        <taxon>Fungi</taxon>
        <taxon>Dikarya</taxon>
        <taxon>Ascomycota</taxon>
        <taxon>Pezizomycotina</taxon>
        <taxon>Dothideomycetes</taxon>
        <taxon>Dothideomycetidae</taxon>
        <taxon>Mycosphaerellales</taxon>
        <taxon>Mycosphaerellaceae</taxon>
        <taxon>Fulvia</taxon>
    </lineage>
</organism>
<evidence type="ECO:0000313" key="11">
    <source>
        <dbReference type="Proteomes" id="UP000756132"/>
    </source>
</evidence>
<dbReference type="GO" id="GO:0000930">
    <property type="term" value="C:gamma-tubulin complex"/>
    <property type="evidence" value="ECO:0007669"/>
    <property type="project" value="TreeGrafter"/>
</dbReference>
<dbReference type="InterPro" id="IPR032797">
    <property type="entry name" value="Mod21_N"/>
</dbReference>
<dbReference type="GO" id="GO:0005816">
    <property type="term" value="C:spindle pole body"/>
    <property type="evidence" value="ECO:0007669"/>
    <property type="project" value="UniProtKB-ARBA"/>
</dbReference>
<feature type="domain" description="Gamma tubulin complex component C-terminal" evidence="7">
    <location>
        <begin position="547"/>
        <end position="758"/>
    </location>
</feature>
<dbReference type="OrthoDB" id="66546at2759"/>
<dbReference type="GO" id="GO:0005874">
    <property type="term" value="C:microtubule"/>
    <property type="evidence" value="ECO:0007669"/>
    <property type="project" value="UniProtKB-KW"/>
</dbReference>
<dbReference type="InterPro" id="IPR007259">
    <property type="entry name" value="GCP"/>
</dbReference>
<evidence type="ECO:0000259" key="8">
    <source>
        <dbReference type="Pfam" id="PF14609"/>
    </source>
</evidence>
<keyword evidence="4 5" id="KW-0206">Cytoskeleton</keyword>
<evidence type="ECO:0000259" key="9">
    <source>
        <dbReference type="Pfam" id="PF17681"/>
    </source>
</evidence>